<dbReference type="GO" id="GO:0016757">
    <property type="term" value="F:glycosyltransferase activity"/>
    <property type="evidence" value="ECO:0007669"/>
    <property type="project" value="InterPro"/>
</dbReference>
<name>A0A0C9MYI4_SPHPI</name>
<sequence length="377" mass="41195">MTTGRTIYINGRFLTQTLSGVQRYANEIVRGLDQRVGAGRAANPYVLLTPQGARDAGLRHIEQRVVGRRGGHVWDQLEFAWAARAGAALCLGATGPVTLRRQLVVIHDAAVQRHPENFGKTYAWVHNTIDRLLARRAHLATVSQFSQRELAEVLRVPSQQIIVAKNGAEHLSITPDMKIVDRLHLENTPYFLILGNIAPNKNLAVAIRALAQLQPSPIRLVAVGRLDGSVFGHGHLPPKGPGLILPGRLDDAEVAGLMRSARALIFPSLYEGFGIPPLEAMTNDCPVLASTAQAVQETCGDAAEYFDPHDDRTLARWMQRAAEDEAWRAQRIAVGHAQLTRFSWITSADTLADAIEAIACGASHLPQSLLEDTGDRR</sequence>
<dbReference type="PANTHER" id="PTHR46401">
    <property type="entry name" value="GLYCOSYLTRANSFERASE WBBK-RELATED"/>
    <property type="match status" value="1"/>
</dbReference>
<dbReference type="GO" id="GO:0009103">
    <property type="term" value="P:lipopolysaccharide biosynthetic process"/>
    <property type="evidence" value="ECO:0007669"/>
    <property type="project" value="TreeGrafter"/>
</dbReference>
<dbReference type="RefSeq" id="WP_042469502.1">
    <property type="nucleotide sequence ID" value="NZ_BBJS01000062.1"/>
</dbReference>
<comment type="caution">
    <text evidence="3">The sequence shown here is derived from an EMBL/GenBank/DDBJ whole genome shotgun (WGS) entry which is preliminary data.</text>
</comment>
<dbReference type="InterPro" id="IPR001296">
    <property type="entry name" value="Glyco_trans_1"/>
</dbReference>
<evidence type="ECO:0000313" key="3">
    <source>
        <dbReference type="EMBL" id="GAN15676.1"/>
    </source>
</evidence>
<dbReference type="PANTHER" id="PTHR46401:SF2">
    <property type="entry name" value="GLYCOSYLTRANSFERASE WBBK-RELATED"/>
    <property type="match status" value="1"/>
</dbReference>
<proteinExistence type="predicted"/>
<evidence type="ECO:0000313" key="4">
    <source>
        <dbReference type="Proteomes" id="UP000032025"/>
    </source>
</evidence>
<keyword evidence="4" id="KW-1185">Reference proteome</keyword>
<evidence type="ECO:0000259" key="2">
    <source>
        <dbReference type="Pfam" id="PF00534"/>
    </source>
</evidence>
<dbReference type="CDD" id="cd03809">
    <property type="entry name" value="GT4_MtfB-like"/>
    <property type="match status" value="1"/>
</dbReference>
<feature type="domain" description="Glycosyl transferase family 1" evidence="2">
    <location>
        <begin position="185"/>
        <end position="329"/>
    </location>
</feature>
<gene>
    <name evidence="3" type="ORF">SP6_62_00540</name>
</gene>
<dbReference type="Gene3D" id="3.40.50.2000">
    <property type="entry name" value="Glycogen Phosphorylase B"/>
    <property type="match status" value="2"/>
</dbReference>
<dbReference type="SUPFAM" id="SSF53756">
    <property type="entry name" value="UDP-Glycosyltransferase/glycogen phosphorylase"/>
    <property type="match status" value="1"/>
</dbReference>
<dbReference type="GeneID" id="78529499"/>
<accession>A0A0C9MYI4</accession>
<organism evidence="3 4">
    <name type="scientific">Sphingomonas paucimobilis NBRC 13935</name>
    <dbReference type="NCBI Taxonomy" id="1219050"/>
    <lineage>
        <taxon>Bacteria</taxon>
        <taxon>Pseudomonadati</taxon>
        <taxon>Pseudomonadota</taxon>
        <taxon>Alphaproteobacteria</taxon>
        <taxon>Sphingomonadales</taxon>
        <taxon>Sphingomonadaceae</taxon>
        <taxon>Sphingomonas</taxon>
    </lineage>
</organism>
<dbReference type="Pfam" id="PF00534">
    <property type="entry name" value="Glycos_transf_1"/>
    <property type="match status" value="1"/>
</dbReference>
<protein>
    <submittedName>
        <fullName evidence="3">DNA, contig: SP662</fullName>
    </submittedName>
</protein>
<keyword evidence="1" id="KW-0808">Transferase</keyword>
<dbReference type="Proteomes" id="UP000032025">
    <property type="component" value="Unassembled WGS sequence"/>
</dbReference>
<dbReference type="EMBL" id="BBJS01000062">
    <property type="protein sequence ID" value="GAN15676.1"/>
    <property type="molecule type" value="Genomic_DNA"/>
</dbReference>
<dbReference type="AlphaFoldDB" id="A0A0C9MYI4"/>
<reference evidence="3 4" key="1">
    <citation type="submission" date="2014-08" db="EMBL/GenBank/DDBJ databases">
        <title>Whole genome shotgun sequence of Sphingomonas paucimobilis NBRC 13935.</title>
        <authorList>
            <person name="Hosoyama A."/>
            <person name="Hashimoto M."/>
            <person name="Hosoyama Y."/>
            <person name="Noguchi M."/>
            <person name="Uohara A."/>
            <person name="Ohji S."/>
            <person name="Katano-Makiyama Y."/>
            <person name="Ichikawa N."/>
            <person name="Kimura A."/>
            <person name="Yamazoe A."/>
            <person name="Fujita N."/>
        </authorList>
    </citation>
    <scope>NUCLEOTIDE SEQUENCE [LARGE SCALE GENOMIC DNA]</scope>
    <source>
        <strain evidence="3 4">NBRC 13935</strain>
    </source>
</reference>
<evidence type="ECO:0000256" key="1">
    <source>
        <dbReference type="ARBA" id="ARBA00022679"/>
    </source>
</evidence>